<evidence type="ECO:0000256" key="1">
    <source>
        <dbReference type="SAM" id="SignalP"/>
    </source>
</evidence>
<evidence type="ECO:0000313" key="2">
    <source>
        <dbReference type="EMBL" id="MYN04833.1"/>
    </source>
</evidence>
<accession>A0A6N9HNQ7</accession>
<feature type="signal peptide" evidence="1">
    <location>
        <begin position="1"/>
        <end position="25"/>
    </location>
</feature>
<dbReference type="Proteomes" id="UP000448575">
    <property type="component" value="Unassembled WGS sequence"/>
</dbReference>
<name>A0A6N9HNQ7_9BURK</name>
<dbReference type="AlphaFoldDB" id="A0A6N9HNQ7"/>
<reference evidence="2 3" key="1">
    <citation type="submission" date="2019-12" db="EMBL/GenBank/DDBJ databases">
        <title>Novel species isolated from a subtropical stream in China.</title>
        <authorList>
            <person name="Lu H."/>
        </authorList>
    </citation>
    <scope>NUCLEOTIDE SEQUENCE [LARGE SCALE GENOMIC DNA]</scope>
    <source>
        <strain evidence="2 3">DS3</strain>
    </source>
</reference>
<feature type="chain" id="PRO_5026881204" description="Lysozyme inhibitor" evidence="1">
    <location>
        <begin position="26"/>
        <end position="166"/>
    </location>
</feature>
<organism evidence="2 3">
    <name type="scientific">Pseudoduganella guangdongensis</name>
    <dbReference type="NCBI Taxonomy" id="2692179"/>
    <lineage>
        <taxon>Bacteria</taxon>
        <taxon>Pseudomonadati</taxon>
        <taxon>Pseudomonadota</taxon>
        <taxon>Betaproteobacteria</taxon>
        <taxon>Burkholderiales</taxon>
        <taxon>Oxalobacteraceae</taxon>
        <taxon>Telluria group</taxon>
        <taxon>Pseudoduganella</taxon>
    </lineage>
</organism>
<proteinExistence type="predicted"/>
<sequence length="166" mass="17047">MSISKLFTACALACIAAIAAPLTHAAESAAPAKAAAKPAAKVPAKKPVSKKAKAAAGAAAAGAAGAAMAEGEPSVAEHKATDYACELGNKITIYSHADDSNSIALRWKNRLHRLTREATTTGAQRFENKLAGLIWIGIPAKGMLLDSKVNRQLANECKSSEQALGL</sequence>
<gene>
    <name evidence="2" type="ORF">GTP41_22310</name>
</gene>
<keyword evidence="3" id="KW-1185">Reference proteome</keyword>
<dbReference type="EMBL" id="WWCJ01000021">
    <property type="protein sequence ID" value="MYN04833.1"/>
    <property type="molecule type" value="Genomic_DNA"/>
</dbReference>
<evidence type="ECO:0000313" key="3">
    <source>
        <dbReference type="Proteomes" id="UP000448575"/>
    </source>
</evidence>
<protein>
    <recommendedName>
        <fullName evidence="4">Lysozyme inhibitor</fullName>
    </recommendedName>
</protein>
<evidence type="ECO:0008006" key="4">
    <source>
        <dbReference type="Google" id="ProtNLM"/>
    </source>
</evidence>
<keyword evidence="1" id="KW-0732">Signal</keyword>
<comment type="caution">
    <text evidence="2">The sequence shown here is derived from an EMBL/GenBank/DDBJ whole genome shotgun (WGS) entry which is preliminary data.</text>
</comment>